<dbReference type="Pfam" id="PF01419">
    <property type="entry name" value="Jacalin"/>
    <property type="match status" value="1"/>
</dbReference>
<comment type="caution">
    <text evidence="2">The sequence shown here is derived from an EMBL/GenBank/DDBJ whole genome shotgun (WGS) entry which is preliminary data.</text>
</comment>
<keyword evidence="3" id="KW-1185">Reference proteome</keyword>
<reference evidence="2 3" key="1">
    <citation type="journal article" date="2017" name="Genome Biol. Evol.">
        <title>Phytophthora megakarya and P. palmivora, closely related causal agents of cacao black pod rot, underwent increases in genome sizes and gene numbers by different mechanisms.</title>
        <authorList>
            <person name="Ali S.S."/>
            <person name="Shao J."/>
            <person name="Lary D.J."/>
            <person name="Kronmiller B."/>
            <person name="Shen D."/>
            <person name="Strem M.D."/>
            <person name="Amoako-Attah I."/>
            <person name="Akrofi A.Y."/>
            <person name="Begoude B.A."/>
            <person name="Ten Hoopen G.M."/>
            <person name="Coulibaly K."/>
            <person name="Kebe B.I."/>
            <person name="Melnick R.L."/>
            <person name="Guiltinan M.J."/>
            <person name="Tyler B.M."/>
            <person name="Meinhardt L.W."/>
            <person name="Bailey B.A."/>
        </authorList>
    </citation>
    <scope>NUCLEOTIDE SEQUENCE [LARGE SCALE GENOMIC DNA]</scope>
    <source>
        <strain evidence="3">sbr112.9</strain>
    </source>
</reference>
<proteinExistence type="predicted"/>
<dbReference type="Proteomes" id="UP000237271">
    <property type="component" value="Unassembled WGS sequence"/>
</dbReference>
<dbReference type="AlphaFoldDB" id="A0A2P4YGZ3"/>
<protein>
    <recommendedName>
        <fullName evidence="1">Jacalin-type lectin domain-containing protein</fullName>
    </recommendedName>
</protein>
<dbReference type="InterPro" id="IPR001229">
    <property type="entry name" value="Jacalin-like_lectin_dom"/>
</dbReference>
<evidence type="ECO:0000313" key="2">
    <source>
        <dbReference type="EMBL" id="POM77077.1"/>
    </source>
</evidence>
<dbReference type="OrthoDB" id="92494at2759"/>
<feature type="domain" description="Jacalin-type lectin" evidence="1">
    <location>
        <begin position="64"/>
        <end position="110"/>
    </location>
</feature>
<organism evidence="2 3">
    <name type="scientific">Phytophthora palmivora</name>
    <dbReference type="NCBI Taxonomy" id="4796"/>
    <lineage>
        <taxon>Eukaryota</taxon>
        <taxon>Sar</taxon>
        <taxon>Stramenopiles</taxon>
        <taxon>Oomycota</taxon>
        <taxon>Peronosporomycetes</taxon>
        <taxon>Peronosporales</taxon>
        <taxon>Peronosporaceae</taxon>
        <taxon>Phytophthora</taxon>
    </lineage>
</organism>
<dbReference type="Gene3D" id="2.100.10.30">
    <property type="entry name" value="Jacalin-like lectin domain"/>
    <property type="match status" value="1"/>
</dbReference>
<gene>
    <name evidence="2" type="ORF">PHPALM_5596</name>
</gene>
<sequence>MLGPRPSSVQERTAYEWRRKLQRDYSYAQACAEDLQKKAKREVERIVGATEVGVRGGRCCLVVHVDGITLEVTAPTAETFSHGGPGGKENKLALGPGEYITSMEAHPGRLKPRALFPKRPTVEVEVSEDDDFDAALLPEDSWEPDAVNDEYEVERILDLRWTKRTRTSRRIRHSIGWCIYR</sequence>
<name>A0A2P4YGZ3_9STRA</name>
<evidence type="ECO:0000313" key="3">
    <source>
        <dbReference type="Proteomes" id="UP000237271"/>
    </source>
</evidence>
<accession>A0A2P4YGZ3</accession>
<dbReference type="EMBL" id="NCKW01002990">
    <property type="protein sequence ID" value="POM77077.1"/>
    <property type="molecule type" value="Genomic_DNA"/>
</dbReference>
<evidence type="ECO:0000259" key="1">
    <source>
        <dbReference type="Pfam" id="PF01419"/>
    </source>
</evidence>
<dbReference type="InterPro" id="IPR036404">
    <property type="entry name" value="Jacalin-like_lectin_dom_sf"/>
</dbReference>